<dbReference type="EMBL" id="MU006799">
    <property type="protein sequence ID" value="KAF2636378.1"/>
    <property type="molecule type" value="Genomic_DNA"/>
</dbReference>
<evidence type="ECO:0000313" key="2">
    <source>
        <dbReference type="Proteomes" id="UP000799753"/>
    </source>
</evidence>
<organism evidence="1 2">
    <name type="scientific">Massarina eburnea CBS 473.64</name>
    <dbReference type="NCBI Taxonomy" id="1395130"/>
    <lineage>
        <taxon>Eukaryota</taxon>
        <taxon>Fungi</taxon>
        <taxon>Dikarya</taxon>
        <taxon>Ascomycota</taxon>
        <taxon>Pezizomycotina</taxon>
        <taxon>Dothideomycetes</taxon>
        <taxon>Pleosporomycetidae</taxon>
        <taxon>Pleosporales</taxon>
        <taxon>Massarineae</taxon>
        <taxon>Massarinaceae</taxon>
        <taxon>Massarina</taxon>
    </lineage>
</organism>
<accession>A0A6A6RQ77</accession>
<sequence length="187" mass="20739">MTLYPAALTSRWRVVSLCRWSAIIMTVGTRSFAHLRTSAANFFFRSINIAYTRPPFAYGGAKSSASCSAGLVRLSDRTGYNSGKQEGKSIGIFMDNTALITHQKHSFCLILEITVLVVTIKCVQAVEEALDKYCVILQRLSKAPSACSEMRYHENSSKTRGIKPRQGKQYMLTPVLMLVCTYTIPPG</sequence>
<protein>
    <submittedName>
        <fullName evidence="1">Uncharacterized protein</fullName>
    </submittedName>
</protein>
<evidence type="ECO:0000313" key="1">
    <source>
        <dbReference type="EMBL" id="KAF2636378.1"/>
    </source>
</evidence>
<proteinExistence type="predicted"/>
<keyword evidence="2" id="KW-1185">Reference proteome</keyword>
<gene>
    <name evidence="1" type="ORF">P280DRAFT_156773</name>
</gene>
<dbReference type="Proteomes" id="UP000799753">
    <property type="component" value="Unassembled WGS sequence"/>
</dbReference>
<reference evidence="1" key="1">
    <citation type="journal article" date="2020" name="Stud. Mycol.">
        <title>101 Dothideomycetes genomes: a test case for predicting lifestyles and emergence of pathogens.</title>
        <authorList>
            <person name="Haridas S."/>
            <person name="Albert R."/>
            <person name="Binder M."/>
            <person name="Bloem J."/>
            <person name="Labutti K."/>
            <person name="Salamov A."/>
            <person name="Andreopoulos B."/>
            <person name="Baker S."/>
            <person name="Barry K."/>
            <person name="Bills G."/>
            <person name="Bluhm B."/>
            <person name="Cannon C."/>
            <person name="Castanera R."/>
            <person name="Culley D."/>
            <person name="Daum C."/>
            <person name="Ezra D."/>
            <person name="Gonzalez J."/>
            <person name="Henrissat B."/>
            <person name="Kuo A."/>
            <person name="Liang C."/>
            <person name="Lipzen A."/>
            <person name="Lutzoni F."/>
            <person name="Magnuson J."/>
            <person name="Mondo S."/>
            <person name="Nolan M."/>
            <person name="Ohm R."/>
            <person name="Pangilinan J."/>
            <person name="Park H.-J."/>
            <person name="Ramirez L."/>
            <person name="Alfaro M."/>
            <person name="Sun H."/>
            <person name="Tritt A."/>
            <person name="Yoshinaga Y."/>
            <person name="Zwiers L.-H."/>
            <person name="Turgeon B."/>
            <person name="Goodwin S."/>
            <person name="Spatafora J."/>
            <person name="Crous P."/>
            <person name="Grigoriev I."/>
        </authorList>
    </citation>
    <scope>NUCLEOTIDE SEQUENCE</scope>
    <source>
        <strain evidence="1">CBS 473.64</strain>
    </source>
</reference>
<dbReference type="AlphaFoldDB" id="A0A6A6RQ77"/>
<name>A0A6A6RQ77_9PLEO</name>